<evidence type="ECO:0000313" key="3">
    <source>
        <dbReference type="WBParaSite" id="SSLN_0001945601-mRNA-1"/>
    </source>
</evidence>
<reference evidence="3" key="1">
    <citation type="submission" date="2016-06" db="UniProtKB">
        <authorList>
            <consortium name="WormBaseParasite"/>
        </authorList>
    </citation>
    <scope>IDENTIFICATION</scope>
</reference>
<gene>
    <name evidence="1" type="ORF">SSLN_LOCUS18742</name>
</gene>
<dbReference type="EMBL" id="UYSU01045158">
    <property type="protein sequence ID" value="VDM05128.1"/>
    <property type="molecule type" value="Genomic_DNA"/>
</dbReference>
<proteinExistence type="predicted"/>
<dbReference type="AlphaFoldDB" id="A0A183TQJ4"/>
<evidence type="ECO:0000313" key="1">
    <source>
        <dbReference type="EMBL" id="VDM05128.1"/>
    </source>
</evidence>
<dbReference type="Proteomes" id="UP000275846">
    <property type="component" value="Unassembled WGS sequence"/>
</dbReference>
<organism evidence="3">
    <name type="scientific">Schistocephalus solidus</name>
    <name type="common">Tapeworm</name>
    <dbReference type="NCBI Taxonomy" id="70667"/>
    <lineage>
        <taxon>Eukaryota</taxon>
        <taxon>Metazoa</taxon>
        <taxon>Spiralia</taxon>
        <taxon>Lophotrochozoa</taxon>
        <taxon>Platyhelminthes</taxon>
        <taxon>Cestoda</taxon>
        <taxon>Eucestoda</taxon>
        <taxon>Diphyllobothriidea</taxon>
        <taxon>Diphyllobothriidae</taxon>
        <taxon>Schistocephalus</taxon>
    </lineage>
</organism>
<protein>
    <submittedName>
        <fullName evidence="1 3">Uncharacterized protein</fullName>
    </submittedName>
</protein>
<dbReference type="WBParaSite" id="SSLN_0001945601-mRNA-1">
    <property type="protein sequence ID" value="SSLN_0001945601-mRNA-1"/>
    <property type="gene ID" value="SSLN_0001945601"/>
</dbReference>
<reference evidence="1 2" key="2">
    <citation type="submission" date="2018-11" db="EMBL/GenBank/DDBJ databases">
        <authorList>
            <consortium name="Pathogen Informatics"/>
        </authorList>
    </citation>
    <scope>NUCLEOTIDE SEQUENCE [LARGE SCALE GENOMIC DNA]</scope>
    <source>
        <strain evidence="1 2">NST_G2</strain>
    </source>
</reference>
<evidence type="ECO:0000313" key="2">
    <source>
        <dbReference type="Proteomes" id="UP000275846"/>
    </source>
</evidence>
<sequence length="114" mass="13107">MNAHSSQSAATDSNWAYQLAKGKDQVEEEAAINVEEDGKQEEFEDDGQALNATFVSLQLMTNSWTHHTPSSPPSSWREWICSKFRFLHFLVHGIIIHKQYVFCPFLFCLNFILI</sequence>
<name>A0A183TQJ4_SCHSO</name>
<accession>A0A183TQJ4</accession>
<keyword evidence="2" id="KW-1185">Reference proteome</keyword>